<organism evidence="8 9">
    <name type="scientific">Ogataea philodendri</name>
    <dbReference type="NCBI Taxonomy" id="1378263"/>
    <lineage>
        <taxon>Eukaryota</taxon>
        <taxon>Fungi</taxon>
        <taxon>Dikarya</taxon>
        <taxon>Ascomycota</taxon>
        <taxon>Saccharomycotina</taxon>
        <taxon>Pichiomycetes</taxon>
        <taxon>Pichiales</taxon>
        <taxon>Pichiaceae</taxon>
        <taxon>Ogataea</taxon>
    </lineage>
</organism>
<dbReference type="InterPro" id="IPR015943">
    <property type="entry name" value="WD40/YVTN_repeat-like_dom_sf"/>
</dbReference>
<dbReference type="GeneID" id="70234800"/>
<keyword evidence="9" id="KW-1185">Reference proteome</keyword>
<evidence type="ECO:0000256" key="5">
    <source>
        <dbReference type="ARBA" id="ARBA00022737"/>
    </source>
</evidence>
<dbReference type="PROSITE" id="PS50294">
    <property type="entry name" value="WD_REPEATS_REGION"/>
    <property type="match status" value="1"/>
</dbReference>
<proteinExistence type="inferred from homology"/>
<sequence>MATPLSGNLLLSLRPSKIFSNHVPDTPITSLDFDASGQFLVSAGVDESIHLYDVTKGKHMKPIYSKKYGCHLARLARKEKTCVYASTKENDTLRYLSLHDNSFIRYFKGHTAMVTDVEMGDLNHMFLSSSLDNTVKLWDTRTANCQSSLATEQAPNHVALDPTNSTAAIYNTSTNTLSLHAIGNLTDTPFESTVCSYVRPNSVVKVMFMNNNEHILLTTNSTEHYILDAFNLKLVARLLRQLPFIDRKYPDTGNLTVSPDCRFIYGGNGDGSVLVWDMKLLASQDLPTVLNPVKKIENQTKTLPRMLLFNPQYCVMASADTELCLWTPTL</sequence>
<dbReference type="AlphaFoldDB" id="A0A9P8P9J6"/>
<dbReference type="PROSITE" id="PS00678">
    <property type="entry name" value="WD_REPEATS_1"/>
    <property type="match status" value="1"/>
</dbReference>
<evidence type="ECO:0000256" key="6">
    <source>
        <dbReference type="ARBA" id="ARBA00023242"/>
    </source>
</evidence>
<evidence type="ECO:0000256" key="3">
    <source>
        <dbReference type="ARBA" id="ARBA00022472"/>
    </source>
</evidence>
<evidence type="ECO:0000256" key="1">
    <source>
        <dbReference type="ARBA" id="ARBA00004123"/>
    </source>
</evidence>
<feature type="repeat" description="WD" evidence="7">
    <location>
        <begin position="28"/>
        <end position="62"/>
    </location>
</feature>
<dbReference type="PANTHER" id="PTHR19861:SF0">
    <property type="entry name" value="WD REPEAT-CONTAINING PROTEIN 82"/>
    <property type="match status" value="1"/>
</dbReference>
<keyword evidence="6" id="KW-0539">Nucleus</keyword>
<keyword evidence="5" id="KW-0677">Repeat</keyword>
<dbReference type="InterPro" id="IPR037867">
    <property type="entry name" value="Swd2/WDR82"/>
</dbReference>
<evidence type="ECO:0000256" key="4">
    <source>
        <dbReference type="ARBA" id="ARBA00022574"/>
    </source>
</evidence>
<gene>
    <name evidence="8" type="ORF">OGAPHI_002833</name>
</gene>
<reference evidence="8" key="1">
    <citation type="journal article" date="2021" name="Open Biol.">
        <title>Shared evolutionary footprints suggest mitochondrial oxidative damage underlies multiple complex I losses in fungi.</title>
        <authorList>
            <person name="Schikora-Tamarit M.A."/>
            <person name="Marcet-Houben M."/>
            <person name="Nosek J."/>
            <person name="Gabaldon T."/>
        </authorList>
    </citation>
    <scope>NUCLEOTIDE SEQUENCE</scope>
    <source>
        <strain evidence="8">CBS6075</strain>
    </source>
</reference>
<dbReference type="RefSeq" id="XP_046061996.1">
    <property type="nucleotide sequence ID" value="XM_046203746.1"/>
</dbReference>
<comment type="caution">
    <text evidence="8">The sequence shown here is derived from an EMBL/GenBank/DDBJ whole genome shotgun (WGS) entry which is preliminary data.</text>
</comment>
<dbReference type="Pfam" id="PF00400">
    <property type="entry name" value="WD40"/>
    <property type="match status" value="3"/>
</dbReference>
<dbReference type="InterPro" id="IPR001680">
    <property type="entry name" value="WD40_rpt"/>
</dbReference>
<dbReference type="InterPro" id="IPR020472">
    <property type="entry name" value="WD40_PAC1"/>
</dbReference>
<comment type="similarity">
    <text evidence="2">Belongs to the WD repeat SWD2 family.</text>
</comment>
<evidence type="ECO:0000313" key="9">
    <source>
        <dbReference type="Proteomes" id="UP000769157"/>
    </source>
</evidence>
<dbReference type="PANTHER" id="PTHR19861">
    <property type="entry name" value="WD40 REPEAT PROTEIN SWD2"/>
    <property type="match status" value="1"/>
</dbReference>
<name>A0A9P8P9J6_9ASCO</name>
<keyword evidence="3" id="KW-0804">Transcription</keyword>
<dbReference type="GO" id="GO:0006353">
    <property type="term" value="P:DNA-templated transcription termination"/>
    <property type="evidence" value="ECO:0007669"/>
    <property type="project" value="UniProtKB-KW"/>
</dbReference>
<comment type="subcellular location">
    <subcellularLocation>
        <location evidence="1">Nucleus</location>
    </subcellularLocation>
</comment>
<feature type="repeat" description="WD" evidence="7">
    <location>
        <begin position="107"/>
        <end position="148"/>
    </location>
</feature>
<dbReference type="InterPro" id="IPR036322">
    <property type="entry name" value="WD40_repeat_dom_sf"/>
</dbReference>
<dbReference type="GO" id="GO:0048188">
    <property type="term" value="C:Set1C/COMPASS complex"/>
    <property type="evidence" value="ECO:0007669"/>
    <property type="project" value="TreeGrafter"/>
</dbReference>
<evidence type="ECO:0000256" key="7">
    <source>
        <dbReference type="PROSITE-ProRule" id="PRU00221"/>
    </source>
</evidence>
<dbReference type="PROSITE" id="PS50082">
    <property type="entry name" value="WD_REPEATS_2"/>
    <property type="match status" value="2"/>
</dbReference>
<dbReference type="SUPFAM" id="SSF50978">
    <property type="entry name" value="WD40 repeat-like"/>
    <property type="match status" value="1"/>
</dbReference>
<evidence type="ECO:0000256" key="2">
    <source>
        <dbReference type="ARBA" id="ARBA00005616"/>
    </source>
</evidence>
<dbReference type="EMBL" id="JAEUBE010000183">
    <property type="protein sequence ID" value="KAH3667184.1"/>
    <property type="molecule type" value="Genomic_DNA"/>
</dbReference>
<keyword evidence="3" id="KW-0806">Transcription termination</keyword>
<dbReference type="InterPro" id="IPR019775">
    <property type="entry name" value="WD40_repeat_CS"/>
</dbReference>
<dbReference type="SMART" id="SM00320">
    <property type="entry name" value="WD40"/>
    <property type="match status" value="3"/>
</dbReference>
<dbReference type="Proteomes" id="UP000769157">
    <property type="component" value="Unassembled WGS sequence"/>
</dbReference>
<evidence type="ECO:0000313" key="8">
    <source>
        <dbReference type="EMBL" id="KAH3667184.1"/>
    </source>
</evidence>
<protein>
    <submittedName>
        <fullName evidence="8">Uncharacterized protein</fullName>
    </submittedName>
</protein>
<dbReference type="GO" id="GO:0003682">
    <property type="term" value="F:chromatin binding"/>
    <property type="evidence" value="ECO:0007669"/>
    <property type="project" value="TreeGrafter"/>
</dbReference>
<keyword evidence="3" id="KW-0805">Transcription regulation</keyword>
<dbReference type="Gene3D" id="2.130.10.10">
    <property type="entry name" value="YVTN repeat-like/Quinoprotein amine dehydrogenase"/>
    <property type="match status" value="1"/>
</dbReference>
<dbReference type="PRINTS" id="PR00320">
    <property type="entry name" value="GPROTEINBRPT"/>
</dbReference>
<accession>A0A9P8P9J6</accession>
<reference evidence="8" key="2">
    <citation type="submission" date="2021-01" db="EMBL/GenBank/DDBJ databases">
        <authorList>
            <person name="Schikora-Tamarit M.A."/>
        </authorList>
    </citation>
    <scope>NUCLEOTIDE SEQUENCE</scope>
    <source>
        <strain evidence="8">CBS6075</strain>
    </source>
</reference>
<dbReference type="OrthoDB" id="3992228at2759"/>
<keyword evidence="4 7" id="KW-0853">WD repeat</keyword>